<dbReference type="Proteomes" id="UP000326476">
    <property type="component" value="Unassembled WGS sequence"/>
</dbReference>
<dbReference type="EMBL" id="VYVN01000028">
    <property type="protein sequence ID" value="KAA9238259.1"/>
    <property type="molecule type" value="Genomic_DNA"/>
</dbReference>
<sequence length="70" mass="7762">MDKTTKLVLIGLGTAAAITAVVALAMYEEDQNQTLSKAWDDVSNKAQKQGKRLAKQVDQLDLPEWVERFA</sequence>
<organism evidence="1 2">
    <name type="scientific">Aerococcus tenax</name>
    <dbReference type="NCBI Taxonomy" id="3078812"/>
    <lineage>
        <taxon>Bacteria</taxon>
        <taxon>Bacillati</taxon>
        <taxon>Bacillota</taxon>
        <taxon>Bacilli</taxon>
        <taxon>Lactobacillales</taxon>
        <taxon>Aerococcaceae</taxon>
        <taxon>Aerococcus</taxon>
    </lineage>
</organism>
<comment type="caution">
    <text evidence="1">The sequence shown here is derived from an EMBL/GenBank/DDBJ whole genome shotgun (WGS) entry which is preliminary data.</text>
</comment>
<name>A0A0X8FFF6_9LACT</name>
<gene>
    <name evidence="1" type="ORF">F6I34_08710</name>
</gene>
<dbReference type="GeneID" id="89334792"/>
<dbReference type="RefSeq" id="WP_013669259.1">
    <property type="nucleotide sequence ID" value="NZ_CAJHLU010000016.1"/>
</dbReference>
<dbReference type="AlphaFoldDB" id="A0A0X8FFF6"/>
<dbReference type="KEGG" id="aun:AWM73_07360"/>
<protein>
    <submittedName>
        <fullName evidence="1">Uncharacterized protein</fullName>
    </submittedName>
</protein>
<proteinExistence type="predicted"/>
<evidence type="ECO:0000313" key="1">
    <source>
        <dbReference type="EMBL" id="KAA9238259.1"/>
    </source>
</evidence>
<reference evidence="2" key="1">
    <citation type="submission" date="2019-09" db="EMBL/GenBank/DDBJ databases">
        <title>Draft genome sequence assemblies of isolates from the urinary tract.</title>
        <authorList>
            <person name="Mores C.R."/>
            <person name="Putonti C."/>
            <person name="Wolfe A.J."/>
        </authorList>
    </citation>
    <scope>NUCLEOTIDE SEQUENCE [LARGE SCALE GENOMIC DNA]</scope>
    <source>
        <strain evidence="2">UMB8614</strain>
    </source>
</reference>
<evidence type="ECO:0000313" key="2">
    <source>
        <dbReference type="Proteomes" id="UP000326476"/>
    </source>
</evidence>
<keyword evidence="2" id="KW-1185">Reference proteome</keyword>
<accession>A0A0X8FFF6</accession>